<reference evidence="1 2" key="1">
    <citation type="submission" date="2017-02" db="EMBL/GenBank/DDBJ databases">
        <authorList>
            <person name="Peterson S.W."/>
        </authorList>
    </citation>
    <scope>NUCLEOTIDE SEQUENCE [LARGE SCALE GENOMIC DNA]</scope>
    <source>
        <strain evidence="1 2">DSM 25262</strain>
    </source>
</reference>
<dbReference type="AlphaFoldDB" id="A0A1T5K3B2"/>
<dbReference type="EMBL" id="FUZU01000001">
    <property type="protein sequence ID" value="SKC58060.1"/>
    <property type="molecule type" value="Genomic_DNA"/>
</dbReference>
<proteinExistence type="predicted"/>
<dbReference type="OrthoDB" id="1452318at2"/>
<evidence type="ECO:0000313" key="1">
    <source>
        <dbReference type="EMBL" id="SKC58060.1"/>
    </source>
</evidence>
<organism evidence="1 2">
    <name type="scientific">Ohtaekwangia koreensis</name>
    <dbReference type="NCBI Taxonomy" id="688867"/>
    <lineage>
        <taxon>Bacteria</taxon>
        <taxon>Pseudomonadati</taxon>
        <taxon>Bacteroidota</taxon>
        <taxon>Cytophagia</taxon>
        <taxon>Cytophagales</taxon>
        <taxon>Fulvivirgaceae</taxon>
        <taxon>Ohtaekwangia</taxon>
    </lineage>
</organism>
<dbReference type="STRING" id="688867.SAMN05660236_1757"/>
<evidence type="ECO:0000313" key="2">
    <source>
        <dbReference type="Proteomes" id="UP000190961"/>
    </source>
</evidence>
<name>A0A1T5K3B2_9BACT</name>
<protein>
    <recommendedName>
        <fullName evidence="3">DinB superfamily protein</fullName>
    </recommendedName>
</protein>
<accession>A0A1T5K3B2</accession>
<sequence length="135" mass="15752">MKRFLDTWDINNRINLLLLDSFTEEQFRKLLSGHRKADLTKHFVHIYNTRLLWLEQNDPTLANGLEKLNDHGLEKETLKEGLGKTGDAITQLIQKTMREGKVKSFSTPYEFLVFMISHEAQCRNKIVMTSISIMN</sequence>
<dbReference type="RefSeq" id="WP_079686276.1">
    <property type="nucleotide sequence ID" value="NZ_FUZU01000001.1"/>
</dbReference>
<evidence type="ECO:0008006" key="3">
    <source>
        <dbReference type="Google" id="ProtNLM"/>
    </source>
</evidence>
<dbReference type="Proteomes" id="UP000190961">
    <property type="component" value="Unassembled WGS sequence"/>
</dbReference>
<gene>
    <name evidence="1" type="ORF">SAMN05660236_1757</name>
</gene>
<keyword evidence="2" id="KW-1185">Reference proteome</keyword>